<dbReference type="EMBL" id="DF846660">
    <property type="protein sequence ID" value="GAT50801.1"/>
    <property type="molecule type" value="Genomic_DNA"/>
</dbReference>
<accession>A0ABQ0LLL7</accession>
<evidence type="ECO:0000256" key="1">
    <source>
        <dbReference type="ARBA" id="ARBA00022737"/>
    </source>
</evidence>
<proteinExistence type="predicted"/>
<dbReference type="SUPFAM" id="SSF48403">
    <property type="entry name" value="Ankyrin repeat"/>
    <property type="match status" value="1"/>
</dbReference>
<keyword evidence="2 3" id="KW-0040">ANK repeat</keyword>
<evidence type="ECO:0000313" key="4">
    <source>
        <dbReference type="EMBL" id="GAT50801.1"/>
    </source>
</evidence>
<organism evidence="4 5">
    <name type="scientific">Mycena chlorophos</name>
    <name type="common">Agaric fungus</name>
    <name type="synonym">Agaricus chlorophos</name>
    <dbReference type="NCBI Taxonomy" id="658473"/>
    <lineage>
        <taxon>Eukaryota</taxon>
        <taxon>Fungi</taxon>
        <taxon>Dikarya</taxon>
        <taxon>Basidiomycota</taxon>
        <taxon>Agaricomycotina</taxon>
        <taxon>Agaricomycetes</taxon>
        <taxon>Agaricomycetidae</taxon>
        <taxon>Agaricales</taxon>
        <taxon>Marasmiineae</taxon>
        <taxon>Mycenaceae</taxon>
        <taxon>Mycena</taxon>
    </lineage>
</organism>
<dbReference type="PROSITE" id="PS50088">
    <property type="entry name" value="ANK_REPEAT"/>
    <property type="match status" value="1"/>
</dbReference>
<protein>
    <submittedName>
        <fullName evidence="4">Copper amine oxidase-like protein</fullName>
    </submittedName>
</protein>
<name>A0ABQ0LLL7_MYCCL</name>
<evidence type="ECO:0000256" key="3">
    <source>
        <dbReference type="PROSITE-ProRule" id="PRU00023"/>
    </source>
</evidence>
<dbReference type="PANTHER" id="PTHR24171">
    <property type="entry name" value="ANKYRIN REPEAT DOMAIN-CONTAINING PROTEIN 39-RELATED"/>
    <property type="match status" value="1"/>
</dbReference>
<keyword evidence="1" id="KW-0677">Repeat</keyword>
<evidence type="ECO:0000313" key="5">
    <source>
        <dbReference type="Proteomes" id="UP000815677"/>
    </source>
</evidence>
<dbReference type="Pfam" id="PF12796">
    <property type="entry name" value="Ank_2"/>
    <property type="match status" value="1"/>
</dbReference>
<dbReference type="SMART" id="SM00248">
    <property type="entry name" value="ANK"/>
    <property type="match status" value="1"/>
</dbReference>
<sequence>MMVVLIQGDQEIVDLLLQAHADPNLTGEHSAMTALHTAATYGHKAVVQLLLQANADPDLVSPWKTMQAARDYEHEEIVQLLLQSARVTELQ</sequence>
<dbReference type="InterPro" id="IPR002110">
    <property type="entry name" value="Ankyrin_rpt"/>
</dbReference>
<evidence type="ECO:0000256" key="2">
    <source>
        <dbReference type="ARBA" id="ARBA00023043"/>
    </source>
</evidence>
<reference evidence="4" key="1">
    <citation type="submission" date="2014-09" db="EMBL/GenBank/DDBJ databases">
        <title>Genome sequence of the luminous mushroom Mycena chlorophos for searching fungal bioluminescence genes.</title>
        <authorList>
            <person name="Tanaka Y."/>
            <person name="Kasuga D."/>
            <person name="Oba Y."/>
            <person name="Hase S."/>
            <person name="Sato K."/>
            <person name="Oba Y."/>
            <person name="Sakakibara Y."/>
        </authorList>
    </citation>
    <scope>NUCLEOTIDE SEQUENCE</scope>
</reference>
<gene>
    <name evidence="4" type="ORF">MCHLO_07998</name>
</gene>
<dbReference type="InterPro" id="IPR036770">
    <property type="entry name" value="Ankyrin_rpt-contain_sf"/>
</dbReference>
<dbReference type="Gene3D" id="1.25.40.20">
    <property type="entry name" value="Ankyrin repeat-containing domain"/>
    <property type="match status" value="1"/>
</dbReference>
<keyword evidence="5" id="KW-1185">Reference proteome</keyword>
<feature type="repeat" description="ANK" evidence="3">
    <location>
        <begin position="30"/>
        <end position="62"/>
    </location>
</feature>
<dbReference type="Proteomes" id="UP000815677">
    <property type="component" value="Unassembled WGS sequence"/>
</dbReference>
<dbReference type="PROSITE" id="PS50297">
    <property type="entry name" value="ANK_REP_REGION"/>
    <property type="match status" value="1"/>
</dbReference>